<dbReference type="Pfam" id="PF14056">
    <property type="entry name" value="DUF4250"/>
    <property type="match status" value="1"/>
</dbReference>
<dbReference type="Proteomes" id="UP000004828">
    <property type="component" value="Unassembled WGS sequence"/>
</dbReference>
<name>C7GG39_9FIRM</name>
<reference evidence="1 2" key="1">
    <citation type="submission" date="2009-08" db="EMBL/GenBank/DDBJ databases">
        <authorList>
            <person name="Weinstock G."/>
            <person name="Sodergren E."/>
            <person name="Clifton S."/>
            <person name="Fulton L."/>
            <person name="Fulton B."/>
            <person name="Courtney L."/>
            <person name="Fronick C."/>
            <person name="Harrison M."/>
            <person name="Strong C."/>
            <person name="Farmer C."/>
            <person name="Delahaunty K."/>
            <person name="Markovic C."/>
            <person name="Hall O."/>
            <person name="Minx P."/>
            <person name="Tomlinson C."/>
            <person name="Mitreva M."/>
            <person name="Nelson J."/>
            <person name="Hou S."/>
            <person name="Wollam A."/>
            <person name="Pepin K.H."/>
            <person name="Johnson M."/>
            <person name="Bhonagiri V."/>
            <person name="Nash W.E."/>
            <person name="Warren W."/>
            <person name="Chinwalla A."/>
            <person name="Mardis E.R."/>
            <person name="Wilson R.K."/>
        </authorList>
    </citation>
    <scope>NUCLEOTIDE SEQUENCE [LARGE SCALE GENOMIC DNA]</scope>
    <source>
        <strain evidence="1 2">L1-82</strain>
    </source>
</reference>
<dbReference type="InterPro" id="IPR025346">
    <property type="entry name" value="DUF4250"/>
</dbReference>
<dbReference type="HOGENOM" id="CLU_182788_0_1_9"/>
<dbReference type="AlphaFoldDB" id="C7GG39"/>
<evidence type="ECO:0000313" key="1">
    <source>
        <dbReference type="EMBL" id="EEU99232.1"/>
    </source>
</evidence>
<gene>
    <name evidence="1" type="ORF">ROSINTL182_08901</name>
</gene>
<accession>C7GG39</accession>
<evidence type="ECO:0008006" key="3">
    <source>
        <dbReference type="Google" id="ProtNLM"/>
    </source>
</evidence>
<proteinExistence type="predicted"/>
<comment type="caution">
    <text evidence="1">The sequence shown here is derived from an EMBL/GenBank/DDBJ whole genome shotgun (WGS) entry which is preliminary data.</text>
</comment>
<evidence type="ECO:0000313" key="2">
    <source>
        <dbReference type="Proteomes" id="UP000004828"/>
    </source>
</evidence>
<dbReference type="EMBL" id="ABYJ02000230">
    <property type="protein sequence ID" value="EEU99232.1"/>
    <property type="molecule type" value="Genomic_DNA"/>
</dbReference>
<organism evidence="1 2">
    <name type="scientific">Roseburia intestinalis L1-82</name>
    <dbReference type="NCBI Taxonomy" id="536231"/>
    <lineage>
        <taxon>Bacteria</taxon>
        <taxon>Bacillati</taxon>
        <taxon>Bacillota</taxon>
        <taxon>Clostridia</taxon>
        <taxon>Lachnospirales</taxon>
        <taxon>Lachnospiraceae</taxon>
        <taxon>Roseburia</taxon>
    </lineage>
</organism>
<protein>
    <recommendedName>
        <fullName evidence="3">DUF4250 domain-containing protein</fullName>
    </recommendedName>
</protein>
<sequence length="82" mass="9609">MGNPLHGQTVYHNIEETRFIMTEYQNLPNDPAMLLSFVNTQLRDNYPSFSEFVAAFHVDADAITEKLKMIDYEYDETQNQFV</sequence>